<gene>
    <name evidence="10" type="ORF">ABB55_25495</name>
</gene>
<comment type="caution">
    <text evidence="10">The sequence shown here is derived from an EMBL/GenBank/DDBJ whole genome shotgun (WGS) entry which is preliminary data.</text>
</comment>
<comment type="similarity">
    <text evidence="2">Belongs to the binding-protein-dependent transport system permease family. HisMQ subfamily.</text>
</comment>
<dbReference type="GO" id="GO:0006865">
    <property type="term" value="P:amino acid transport"/>
    <property type="evidence" value="ECO:0007669"/>
    <property type="project" value="TreeGrafter"/>
</dbReference>
<dbReference type="GO" id="GO:0043190">
    <property type="term" value="C:ATP-binding cassette (ABC) transporter complex"/>
    <property type="evidence" value="ECO:0007669"/>
    <property type="project" value="InterPro"/>
</dbReference>
<evidence type="ECO:0000256" key="1">
    <source>
        <dbReference type="ARBA" id="ARBA00004429"/>
    </source>
</evidence>
<reference evidence="10 11" key="1">
    <citation type="submission" date="2015-09" db="EMBL/GenBank/DDBJ databases">
        <authorList>
            <person name="Jackson K.R."/>
            <person name="Lunt B.L."/>
            <person name="Fisher J.N.B."/>
            <person name="Gardner A.V."/>
            <person name="Bailey M.E."/>
            <person name="Deus L.M."/>
            <person name="Earl A.S."/>
            <person name="Gibby P.D."/>
            <person name="Hartmann K.A."/>
            <person name="Liu J.E."/>
            <person name="Manci A.M."/>
            <person name="Nielsen D.A."/>
            <person name="Solomon M.B."/>
            <person name="Breakwell D.P."/>
            <person name="Burnett S.H."/>
            <person name="Grose J.H."/>
        </authorList>
    </citation>
    <scope>NUCLEOTIDE SEQUENCE [LARGE SCALE GENOMIC DNA]</scope>
    <source>
        <strain evidence="10 11">16</strain>
    </source>
</reference>
<comment type="subcellular location">
    <subcellularLocation>
        <location evidence="1">Cell inner membrane</location>
        <topology evidence="1">Multi-pass membrane protein</topology>
    </subcellularLocation>
    <subcellularLocation>
        <location evidence="8">Cell membrane</location>
        <topology evidence="8">Multi-pass membrane protein</topology>
    </subcellularLocation>
</comment>
<feature type="transmembrane region" description="Helical" evidence="8">
    <location>
        <begin position="139"/>
        <end position="164"/>
    </location>
</feature>
<name>A0A0P6W9C5_9HYPH</name>
<feature type="transmembrane region" description="Helical" evidence="8">
    <location>
        <begin position="87"/>
        <end position="105"/>
    </location>
</feature>
<dbReference type="EMBL" id="LJYW01000001">
    <property type="protein sequence ID" value="KPL55172.1"/>
    <property type="molecule type" value="Genomic_DNA"/>
</dbReference>
<evidence type="ECO:0000256" key="6">
    <source>
        <dbReference type="ARBA" id="ARBA00022989"/>
    </source>
</evidence>
<dbReference type="SUPFAM" id="SSF161098">
    <property type="entry name" value="MetI-like"/>
    <property type="match status" value="1"/>
</dbReference>
<proteinExistence type="inferred from homology"/>
<protein>
    <submittedName>
        <fullName evidence="10">Amino acid ABC transporter permease</fullName>
    </submittedName>
</protein>
<feature type="transmembrane region" description="Helical" evidence="8">
    <location>
        <begin position="25"/>
        <end position="49"/>
    </location>
</feature>
<evidence type="ECO:0000256" key="5">
    <source>
        <dbReference type="ARBA" id="ARBA00022692"/>
    </source>
</evidence>
<keyword evidence="6 8" id="KW-1133">Transmembrane helix</keyword>
<keyword evidence="11" id="KW-1185">Reference proteome</keyword>
<dbReference type="GO" id="GO:0022857">
    <property type="term" value="F:transmembrane transporter activity"/>
    <property type="evidence" value="ECO:0007669"/>
    <property type="project" value="InterPro"/>
</dbReference>
<dbReference type="Proteomes" id="UP000048984">
    <property type="component" value="Unassembled WGS sequence"/>
</dbReference>
<accession>A0A0P6W9C5</accession>
<keyword evidence="5 8" id="KW-0812">Transmembrane</keyword>
<evidence type="ECO:0000256" key="4">
    <source>
        <dbReference type="ARBA" id="ARBA00022475"/>
    </source>
</evidence>
<dbReference type="STRING" id="665126.ABB55_25495"/>
<evidence type="ECO:0000256" key="8">
    <source>
        <dbReference type="RuleBase" id="RU363032"/>
    </source>
</evidence>
<dbReference type="InterPro" id="IPR000515">
    <property type="entry name" value="MetI-like"/>
</dbReference>
<dbReference type="CDD" id="cd06261">
    <property type="entry name" value="TM_PBP2"/>
    <property type="match status" value="1"/>
</dbReference>
<dbReference type="PROSITE" id="PS50928">
    <property type="entry name" value="ABC_TM1"/>
    <property type="match status" value="1"/>
</dbReference>
<dbReference type="InterPro" id="IPR010065">
    <property type="entry name" value="AA_ABC_transptr_permease_3TM"/>
</dbReference>
<dbReference type="PANTHER" id="PTHR30614:SF21">
    <property type="entry name" value="AMINO ACID ABC TRANSPORTER PERMEASE"/>
    <property type="match status" value="1"/>
</dbReference>
<evidence type="ECO:0000313" key="10">
    <source>
        <dbReference type="EMBL" id="KPL55172.1"/>
    </source>
</evidence>
<feature type="domain" description="ABC transmembrane type-1" evidence="9">
    <location>
        <begin position="25"/>
        <end position="215"/>
    </location>
</feature>
<dbReference type="RefSeq" id="WP_054361339.1">
    <property type="nucleotide sequence ID" value="NZ_LJYW01000001.1"/>
</dbReference>
<dbReference type="Gene3D" id="1.10.3720.10">
    <property type="entry name" value="MetI-like"/>
    <property type="match status" value="1"/>
</dbReference>
<dbReference type="Pfam" id="PF00528">
    <property type="entry name" value="BPD_transp_1"/>
    <property type="match status" value="1"/>
</dbReference>
<sequence length="228" mass="24641">MIEVLRDNGFYLLVGEFPHGPPGGLLLTLLLAACTMALVLPGAVLVALARTSGRPWFARPALAFVSIIRAVPVLLIIFWTYLFVPVLTGVAISGFVTIVAAITIYQTAYLSEVIRAGIEALPRGQIEAGRALGLRYWTIMLRIVLPQVLVNTSPGILNVLIIVVKETSLGYMVGLGELTLTASHVNSLTLTRPLEVFAILSLMYFVICYSLGRIVKQLEKRVGTAAGH</sequence>
<keyword evidence="3 8" id="KW-0813">Transport</keyword>
<feature type="transmembrane region" description="Helical" evidence="8">
    <location>
        <begin position="194"/>
        <end position="212"/>
    </location>
</feature>
<reference evidence="10 11" key="2">
    <citation type="submission" date="2015-10" db="EMBL/GenBank/DDBJ databases">
        <title>Draft Genome Sequence of Prosthecomicrobium hirschii ATCC 27832.</title>
        <authorList>
            <person name="Daniel J."/>
            <person name="Givan S.A."/>
            <person name="Brun Y.V."/>
            <person name="Brown P.J."/>
        </authorList>
    </citation>
    <scope>NUCLEOTIDE SEQUENCE [LARGE SCALE GENOMIC DNA]</scope>
    <source>
        <strain evidence="10 11">16</strain>
    </source>
</reference>
<keyword evidence="7 8" id="KW-0472">Membrane</keyword>
<keyword evidence="4" id="KW-1003">Cell membrane</keyword>
<evidence type="ECO:0000256" key="2">
    <source>
        <dbReference type="ARBA" id="ARBA00010072"/>
    </source>
</evidence>
<dbReference type="PANTHER" id="PTHR30614">
    <property type="entry name" value="MEMBRANE COMPONENT OF AMINO ACID ABC TRANSPORTER"/>
    <property type="match status" value="1"/>
</dbReference>
<dbReference type="NCBIfam" id="TIGR01726">
    <property type="entry name" value="HEQRo_perm_3TM"/>
    <property type="match status" value="1"/>
</dbReference>
<evidence type="ECO:0000313" key="11">
    <source>
        <dbReference type="Proteomes" id="UP000048984"/>
    </source>
</evidence>
<evidence type="ECO:0000256" key="3">
    <source>
        <dbReference type="ARBA" id="ARBA00022448"/>
    </source>
</evidence>
<dbReference type="InterPro" id="IPR043429">
    <property type="entry name" value="ArtM/GltK/GlnP/TcyL/YhdX-like"/>
</dbReference>
<dbReference type="InterPro" id="IPR035906">
    <property type="entry name" value="MetI-like_sf"/>
</dbReference>
<dbReference type="PROSITE" id="PS51257">
    <property type="entry name" value="PROKAR_LIPOPROTEIN"/>
    <property type="match status" value="1"/>
</dbReference>
<organism evidence="10 11">
    <name type="scientific">Prosthecodimorpha hirschii</name>
    <dbReference type="NCBI Taxonomy" id="665126"/>
    <lineage>
        <taxon>Bacteria</taxon>
        <taxon>Pseudomonadati</taxon>
        <taxon>Pseudomonadota</taxon>
        <taxon>Alphaproteobacteria</taxon>
        <taxon>Hyphomicrobiales</taxon>
        <taxon>Ancalomicrobiaceae</taxon>
        <taxon>Prosthecodimorpha</taxon>
    </lineage>
</organism>
<evidence type="ECO:0000259" key="9">
    <source>
        <dbReference type="PROSITE" id="PS50928"/>
    </source>
</evidence>
<evidence type="ECO:0000256" key="7">
    <source>
        <dbReference type="ARBA" id="ARBA00023136"/>
    </source>
</evidence>
<feature type="transmembrane region" description="Helical" evidence="8">
    <location>
        <begin position="61"/>
        <end position="81"/>
    </location>
</feature>
<dbReference type="AlphaFoldDB" id="A0A0P6W9C5"/>